<organism evidence="12 13">
    <name type="scientific">Mola mola</name>
    <name type="common">Ocean sunfish</name>
    <name type="synonym">Tetraodon mola</name>
    <dbReference type="NCBI Taxonomy" id="94237"/>
    <lineage>
        <taxon>Eukaryota</taxon>
        <taxon>Metazoa</taxon>
        <taxon>Chordata</taxon>
        <taxon>Craniata</taxon>
        <taxon>Vertebrata</taxon>
        <taxon>Euteleostomi</taxon>
        <taxon>Actinopterygii</taxon>
        <taxon>Neopterygii</taxon>
        <taxon>Teleostei</taxon>
        <taxon>Neoteleostei</taxon>
        <taxon>Acanthomorphata</taxon>
        <taxon>Eupercaria</taxon>
        <taxon>Tetraodontiformes</taxon>
        <taxon>Molidae</taxon>
        <taxon>Mola</taxon>
    </lineage>
</organism>
<feature type="disulfide bond" evidence="7">
    <location>
        <begin position="559"/>
        <end position="568"/>
    </location>
</feature>
<accession>A0A3Q3XFC4</accession>
<evidence type="ECO:0000256" key="8">
    <source>
        <dbReference type="PROSITE-ProRule" id="PRU00276"/>
    </source>
</evidence>
<evidence type="ECO:0000256" key="4">
    <source>
        <dbReference type="ARBA" id="ARBA00023136"/>
    </source>
</evidence>
<dbReference type="FunFam" id="4.10.70.10:FF:000001">
    <property type="entry name" value="Disintegrin and metalloproteinase domain-containing protein 22"/>
    <property type="match status" value="1"/>
</dbReference>
<evidence type="ECO:0000256" key="5">
    <source>
        <dbReference type="ARBA" id="ARBA00023157"/>
    </source>
</evidence>
<dbReference type="OMA" id="DFTVFTY"/>
<dbReference type="SMART" id="SM00050">
    <property type="entry name" value="DISIN"/>
    <property type="match status" value="1"/>
</dbReference>
<dbReference type="PANTHER" id="PTHR11905:SF136">
    <property type="entry name" value="DISINTEGRIN AND METALLOPROTEINASE DOMAIN-CONTAINING PROTEIN 9"/>
    <property type="match status" value="1"/>
</dbReference>
<keyword evidence="8" id="KW-0862">Zinc</keyword>
<keyword evidence="2" id="KW-0812">Transmembrane</keyword>
<protein>
    <submittedName>
        <fullName evidence="12">Uncharacterized protein</fullName>
    </submittedName>
</protein>
<keyword evidence="5 7" id="KW-1015">Disulfide bond</keyword>
<dbReference type="Pfam" id="PF01421">
    <property type="entry name" value="Reprolysin"/>
    <property type="match status" value="1"/>
</dbReference>
<keyword evidence="7" id="KW-0245">EGF-like domain</keyword>
<dbReference type="PANTHER" id="PTHR11905">
    <property type="entry name" value="ADAM A DISINTEGRIN AND METALLOPROTEASE DOMAIN"/>
    <property type="match status" value="1"/>
</dbReference>
<evidence type="ECO:0000256" key="2">
    <source>
        <dbReference type="ARBA" id="ARBA00022692"/>
    </source>
</evidence>
<sequence>VFRLLLPADFTVFTYSQNGSLLTSKPPVQVTHSCVCVLKELPLSLFRGVLHLAQDSYGIEPLDSAPEQHLVYRLQDVTSQPRGCGTPHDTEDNNSTEHMKRAVLHQTHYVELLLVVDNNRFNYMNRNETAVREEMVHLANFIDSIYVQLNVRVVLVGLEIWTQQNLINTEGGAGEVLSLFTQWREKELVRRRRHDSAQLILKKSFGETAGMAFISTVCSRSHGGGINAFTNNNVPALASIVAHELGHNLGMKHDDGRVCTCPAPACIMSSGVTGSRNFSSCSADDFEKMILLTGGTCLLNVPRPDEAYSTPYCGNRLVDVGEECDCGSQKECEEDPCCEYKTCKLKPGAQCAYGECCSRCQYLPGGSVCRSSTDECDLPEFCNGSSSFCQSDVFVQNGQPCREQQAYCYNGKCQHYDEQCRAIFGSKATVAPEICFKYVNSKGDRFGNCGYQTYAYRKCESRNALCGKLQCSNVQAVTVFGIEPSIISTPIGGDKCYGVDFMLGSDVPDPGMVNEGTKCGDNNVCMNFECRSANILNYDCDVKKCHGHGACNSNKNCHCADGWAPPFCELKGYGGSVDSGPTWNGTFTILF</sequence>
<dbReference type="PROSITE" id="PS00427">
    <property type="entry name" value="DISINTEGRIN_1"/>
    <property type="match status" value="1"/>
</dbReference>
<dbReference type="Gene3D" id="3.40.390.10">
    <property type="entry name" value="Collagenase (Catalytic Domain)"/>
    <property type="match status" value="1"/>
</dbReference>
<feature type="active site" evidence="8">
    <location>
        <position position="244"/>
    </location>
</feature>
<evidence type="ECO:0000259" key="11">
    <source>
        <dbReference type="PROSITE" id="PS50215"/>
    </source>
</evidence>
<dbReference type="InterPro" id="IPR036436">
    <property type="entry name" value="Disintegrin_dom_sf"/>
</dbReference>
<dbReference type="PROSITE" id="PS50214">
    <property type="entry name" value="DISINTEGRIN_2"/>
    <property type="match status" value="1"/>
</dbReference>
<dbReference type="InterPro" id="IPR006586">
    <property type="entry name" value="ADAM_Cys-rich"/>
</dbReference>
<comment type="subcellular location">
    <subcellularLocation>
        <location evidence="1">Membrane</location>
        <topology evidence="1">Single-pass membrane protein</topology>
    </subcellularLocation>
</comment>
<keyword evidence="3" id="KW-1133">Transmembrane helix</keyword>
<dbReference type="PROSITE" id="PS50215">
    <property type="entry name" value="ADAM_MEPRO"/>
    <property type="match status" value="1"/>
</dbReference>
<dbReference type="InterPro" id="IPR018358">
    <property type="entry name" value="Disintegrin_CS"/>
</dbReference>
<keyword evidence="13" id="KW-1185">Reference proteome</keyword>
<evidence type="ECO:0000256" key="6">
    <source>
        <dbReference type="PROSITE-ProRule" id="PRU00068"/>
    </source>
</evidence>
<dbReference type="SUPFAM" id="SSF55486">
    <property type="entry name" value="Metalloproteases ('zincins'), catalytic domain"/>
    <property type="match status" value="1"/>
</dbReference>
<dbReference type="InterPro" id="IPR001590">
    <property type="entry name" value="Peptidase_M12B"/>
</dbReference>
<reference evidence="12" key="1">
    <citation type="submission" date="2025-08" db="UniProtKB">
        <authorList>
            <consortium name="Ensembl"/>
        </authorList>
    </citation>
    <scope>IDENTIFICATION</scope>
</reference>
<dbReference type="Pfam" id="PF08516">
    <property type="entry name" value="ADAM_CR"/>
    <property type="match status" value="1"/>
</dbReference>
<reference evidence="12" key="2">
    <citation type="submission" date="2025-09" db="UniProtKB">
        <authorList>
            <consortium name="Ensembl"/>
        </authorList>
    </citation>
    <scope>IDENTIFICATION</scope>
</reference>
<keyword evidence="8" id="KW-0479">Metal-binding</keyword>
<feature type="binding site" evidence="8">
    <location>
        <position position="253"/>
    </location>
    <ligand>
        <name>Zn(2+)</name>
        <dbReference type="ChEBI" id="CHEBI:29105"/>
        <note>catalytic</note>
    </ligand>
</feature>
<name>A0A3Q3XFC4_MOLML</name>
<feature type="domain" description="Disintegrin" evidence="10">
    <location>
        <begin position="310"/>
        <end position="397"/>
    </location>
</feature>
<dbReference type="Pfam" id="PF00200">
    <property type="entry name" value="Disintegrin"/>
    <property type="match status" value="1"/>
</dbReference>
<evidence type="ECO:0000256" key="7">
    <source>
        <dbReference type="PROSITE-ProRule" id="PRU00076"/>
    </source>
</evidence>
<dbReference type="AlphaFoldDB" id="A0A3Q3XFC4"/>
<dbReference type="InterPro" id="IPR000742">
    <property type="entry name" value="EGF"/>
</dbReference>
<dbReference type="Gene3D" id="4.10.70.10">
    <property type="entry name" value="Disintegrin domain"/>
    <property type="match status" value="1"/>
</dbReference>
<dbReference type="PROSITE" id="PS50026">
    <property type="entry name" value="EGF_3"/>
    <property type="match status" value="1"/>
</dbReference>
<dbReference type="GO" id="GO:0046872">
    <property type="term" value="F:metal ion binding"/>
    <property type="evidence" value="ECO:0007669"/>
    <property type="project" value="UniProtKB-KW"/>
</dbReference>
<dbReference type="PROSITE" id="PS01186">
    <property type="entry name" value="EGF_2"/>
    <property type="match status" value="1"/>
</dbReference>
<dbReference type="GO" id="GO:0004222">
    <property type="term" value="F:metalloendopeptidase activity"/>
    <property type="evidence" value="ECO:0007669"/>
    <property type="project" value="InterPro"/>
</dbReference>
<evidence type="ECO:0000256" key="1">
    <source>
        <dbReference type="ARBA" id="ARBA00004167"/>
    </source>
</evidence>
<dbReference type="GO" id="GO:0006508">
    <property type="term" value="P:proteolysis"/>
    <property type="evidence" value="ECO:0007669"/>
    <property type="project" value="InterPro"/>
</dbReference>
<feature type="disulfide bond" evidence="8">
    <location>
        <begin position="261"/>
        <end position="266"/>
    </location>
</feature>
<feature type="binding site" evidence="8">
    <location>
        <position position="243"/>
    </location>
    <ligand>
        <name>Zn(2+)</name>
        <dbReference type="ChEBI" id="CHEBI:29105"/>
        <note>catalytic</note>
    </ligand>
</feature>
<feature type="domain" description="EGF-like" evidence="9">
    <location>
        <begin position="536"/>
        <end position="569"/>
    </location>
</feature>
<evidence type="ECO:0000259" key="10">
    <source>
        <dbReference type="PROSITE" id="PS50214"/>
    </source>
</evidence>
<comment type="caution">
    <text evidence="7">Lacks conserved residue(s) required for the propagation of feature annotation.</text>
</comment>
<dbReference type="STRING" id="94237.ENSMMOP00000027455"/>
<dbReference type="GO" id="GO:0005886">
    <property type="term" value="C:plasma membrane"/>
    <property type="evidence" value="ECO:0007669"/>
    <property type="project" value="TreeGrafter"/>
</dbReference>
<proteinExistence type="predicted"/>
<feature type="binding site" evidence="8">
    <location>
        <position position="247"/>
    </location>
    <ligand>
        <name>Zn(2+)</name>
        <dbReference type="ChEBI" id="CHEBI:29105"/>
        <note>catalytic</note>
    </ligand>
</feature>
<dbReference type="InterPro" id="IPR001762">
    <property type="entry name" value="Disintegrin_dom"/>
</dbReference>
<dbReference type="InterPro" id="IPR034027">
    <property type="entry name" value="Reprolysin_adamalysin"/>
</dbReference>
<dbReference type="Proteomes" id="UP000261620">
    <property type="component" value="Unplaced"/>
</dbReference>
<evidence type="ECO:0000256" key="3">
    <source>
        <dbReference type="ARBA" id="ARBA00022989"/>
    </source>
</evidence>
<evidence type="ECO:0000313" key="12">
    <source>
        <dbReference type="Ensembl" id="ENSMMOP00000027455.1"/>
    </source>
</evidence>
<dbReference type="Ensembl" id="ENSMMOT00000027922.1">
    <property type="protein sequence ID" value="ENSMMOP00000027455.1"/>
    <property type="gene ID" value="ENSMMOG00000020766.1"/>
</dbReference>
<dbReference type="SMART" id="SM00608">
    <property type="entry name" value="ACR"/>
    <property type="match status" value="1"/>
</dbReference>
<evidence type="ECO:0000313" key="13">
    <source>
        <dbReference type="Proteomes" id="UP000261620"/>
    </source>
</evidence>
<evidence type="ECO:0000259" key="9">
    <source>
        <dbReference type="PROSITE" id="PS50026"/>
    </source>
</evidence>
<keyword evidence="4" id="KW-0472">Membrane</keyword>
<dbReference type="FunFam" id="3.40.390.10:FF:000002">
    <property type="entry name" value="Disintegrin and metalloproteinase domain-containing protein 22"/>
    <property type="match status" value="1"/>
</dbReference>
<dbReference type="SUPFAM" id="SSF57552">
    <property type="entry name" value="Blood coagulation inhibitor (disintegrin)"/>
    <property type="match status" value="1"/>
</dbReference>
<dbReference type="CDD" id="cd04269">
    <property type="entry name" value="ZnMc_adamalysin_II_like"/>
    <property type="match status" value="1"/>
</dbReference>
<feature type="domain" description="Peptidase M12B" evidence="11">
    <location>
        <begin position="108"/>
        <end position="302"/>
    </location>
</feature>
<feature type="disulfide bond" evidence="6">
    <location>
        <begin position="369"/>
        <end position="389"/>
    </location>
</feature>
<dbReference type="InterPro" id="IPR024079">
    <property type="entry name" value="MetalloPept_cat_dom_sf"/>
</dbReference>